<feature type="domain" description="Exocyst complex component Sec10-like alpha-helical bundle" evidence="8">
    <location>
        <begin position="239"/>
        <end position="649"/>
    </location>
</feature>
<feature type="domain" description="Exocyst complex component Sec10 N-terminal" evidence="9">
    <location>
        <begin position="39"/>
        <end position="148"/>
    </location>
</feature>
<dbReference type="InterPro" id="IPR048627">
    <property type="entry name" value="Sec10_HB"/>
</dbReference>
<feature type="coiled-coil region" evidence="7">
    <location>
        <begin position="43"/>
        <end position="70"/>
    </location>
</feature>
<feature type="domain" description="Exocyst complex component Sec10-like alpha-helical bundle" evidence="8">
    <location>
        <begin position="158"/>
        <end position="237"/>
    </location>
</feature>
<keyword evidence="5 7" id="KW-0175">Coiled coil</keyword>
<evidence type="ECO:0000313" key="10">
    <source>
        <dbReference type="Ensembl" id="ENSOMYP00000044388.2"/>
    </source>
</evidence>
<proteinExistence type="inferred from homology"/>
<dbReference type="PANTHER" id="PTHR12100:SF0">
    <property type="entry name" value="EXOCYST COMPLEX COMPONENT 5"/>
    <property type="match status" value="1"/>
</dbReference>
<protein>
    <recommendedName>
        <fullName evidence="2">Exocyst complex component 5</fullName>
    </recommendedName>
    <alternativeName>
        <fullName evidence="6">Exocyst complex component Sec10</fullName>
    </alternativeName>
</protein>
<dbReference type="PANTHER" id="PTHR12100">
    <property type="entry name" value="SEC10"/>
    <property type="match status" value="1"/>
</dbReference>
<organism evidence="10 11">
    <name type="scientific">Oncorhynchus mykiss</name>
    <name type="common">Rainbow trout</name>
    <name type="synonym">Salmo gairdneri</name>
    <dbReference type="NCBI Taxonomy" id="8022"/>
    <lineage>
        <taxon>Eukaryota</taxon>
        <taxon>Metazoa</taxon>
        <taxon>Chordata</taxon>
        <taxon>Craniata</taxon>
        <taxon>Vertebrata</taxon>
        <taxon>Euteleostomi</taxon>
        <taxon>Actinopterygii</taxon>
        <taxon>Neopterygii</taxon>
        <taxon>Teleostei</taxon>
        <taxon>Protacanthopterygii</taxon>
        <taxon>Salmoniformes</taxon>
        <taxon>Salmonidae</taxon>
        <taxon>Salmoninae</taxon>
        <taxon>Oncorhynchus</taxon>
    </lineage>
</organism>
<keyword evidence="11" id="KW-1185">Reference proteome</keyword>
<dbReference type="GO" id="GO:0006887">
    <property type="term" value="P:exocytosis"/>
    <property type="evidence" value="ECO:0007669"/>
    <property type="project" value="UniProtKB-KW"/>
</dbReference>
<accession>A0A8C7QYF5</accession>
<evidence type="ECO:0000259" key="8">
    <source>
        <dbReference type="Pfam" id="PF07393"/>
    </source>
</evidence>
<name>A0A8C7QYF5_ONCMY</name>
<reference evidence="10" key="2">
    <citation type="submission" date="2025-08" db="UniProtKB">
        <authorList>
            <consortium name="Ensembl"/>
        </authorList>
    </citation>
    <scope>IDENTIFICATION</scope>
</reference>
<sequence>MATTPQLFEEPFDADEYIERLAWRTPGGGSKGGAEAFDPKRLLEEFENHIEELKQLDEKIQRRVEKLEHQCHREAKEFAHKVQDLQRSNQVAFQHFQELDEHISYVATKVCHLGDQLEGVNTPRQRAVEAQRLMTYFNEFLDGDLRSDVFNNPEKIKEAADIIQKLHLIAQELPFDRFADVKAKIASKYHDLERQLVQEFTAAQRRGEIGRMREVAAVLLHFKGYAHCVDVYIKQCQEAHVKEKLDETRRSDIEQYLKNLYDLYTRTTALAAKLTEFNLGSDKHTFLSKLIKNIFSTYLESYIEMEKDYLRTRSAMILQRYYDSKNHQKRPLGGGSIQELKERIRQRTNLPLGPSIDTHGETFLSQEVVVNLLQETRHAFERCNRLSDPSDLPKNAFSIFLLLVEHLCVDHIDYALEIGLSAIPSADAKNANLYFLDVVQQANTIFHLFDKQFNDHLMPLISECIILVCEGWLSWCCPLCRTLNCMVGQMKHILATEQKKTDFRPEDENNVMIQCTAACSKVCVYVSRQVERVRKSMDGKNVDTVLTELGVRFHRLIHEHLQQYSYSSMGGMLAICDVAEYRKSAKDFRVPLVLQLFDTLHALCNLLVVAPDNLKQVCSGEQLTNLDRNLLHAFVQLRVDYRQARLGRHFS</sequence>
<evidence type="ECO:0000259" key="9">
    <source>
        <dbReference type="Pfam" id="PF20667"/>
    </source>
</evidence>
<dbReference type="Pfam" id="PF07393">
    <property type="entry name" value="Sec10_HB"/>
    <property type="match status" value="2"/>
</dbReference>
<evidence type="ECO:0000256" key="7">
    <source>
        <dbReference type="SAM" id="Coils"/>
    </source>
</evidence>
<evidence type="ECO:0000256" key="4">
    <source>
        <dbReference type="ARBA" id="ARBA00022483"/>
    </source>
</evidence>
<keyword evidence="4" id="KW-0268">Exocytosis</keyword>
<reference evidence="10" key="1">
    <citation type="submission" date="2020-07" db="EMBL/GenBank/DDBJ databases">
        <title>A long reads based de novo assembly of the rainbow trout Arlee double haploid line genome.</title>
        <authorList>
            <person name="Gao G."/>
            <person name="Palti Y."/>
        </authorList>
    </citation>
    <scope>NUCLEOTIDE SEQUENCE [LARGE SCALE GENOMIC DNA]</scope>
</reference>
<evidence type="ECO:0000256" key="6">
    <source>
        <dbReference type="ARBA" id="ARBA00031471"/>
    </source>
</evidence>
<comment type="similarity">
    <text evidence="1">Belongs to the SEC10 family.</text>
</comment>
<dbReference type="GO" id="GO:0000145">
    <property type="term" value="C:exocyst"/>
    <property type="evidence" value="ECO:0007669"/>
    <property type="project" value="TreeGrafter"/>
</dbReference>
<reference evidence="10" key="3">
    <citation type="submission" date="2025-09" db="UniProtKB">
        <authorList>
            <consortium name="Ensembl"/>
        </authorList>
    </citation>
    <scope>IDENTIFICATION</scope>
</reference>
<dbReference type="GeneTree" id="ENSGT00390000012837"/>
<evidence type="ECO:0000313" key="11">
    <source>
        <dbReference type="Proteomes" id="UP000694395"/>
    </source>
</evidence>
<evidence type="ECO:0000256" key="5">
    <source>
        <dbReference type="ARBA" id="ARBA00023054"/>
    </source>
</evidence>
<dbReference type="GO" id="GO:0006893">
    <property type="term" value="P:Golgi to plasma membrane transport"/>
    <property type="evidence" value="ECO:0007669"/>
    <property type="project" value="TreeGrafter"/>
</dbReference>
<dbReference type="Pfam" id="PF20667">
    <property type="entry name" value="Sec10_N"/>
    <property type="match status" value="1"/>
</dbReference>
<evidence type="ECO:0000256" key="1">
    <source>
        <dbReference type="ARBA" id="ARBA00006572"/>
    </source>
</evidence>
<evidence type="ECO:0000256" key="3">
    <source>
        <dbReference type="ARBA" id="ARBA00022448"/>
    </source>
</evidence>
<dbReference type="InterPro" id="IPR009976">
    <property type="entry name" value="Sec10-like"/>
</dbReference>
<evidence type="ECO:0000256" key="2">
    <source>
        <dbReference type="ARBA" id="ARBA00017524"/>
    </source>
</evidence>
<dbReference type="AlphaFoldDB" id="A0A8C7QYF5"/>
<dbReference type="InterPro" id="IPR048625">
    <property type="entry name" value="Sec10_N"/>
</dbReference>
<dbReference type="Ensembl" id="ENSOMYT00000048340.2">
    <property type="protein sequence ID" value="ENSOMYP00000044388.2"/>
    <property type="gene ID" value="ENSOMYG00000020352.2"/>
</dbReference>
<keyword evidence="3" id="KW-0813">Transport</keyword>
<dbReference type="Proteomes" id="UP000694395">
    <property type="component" value="Chromosome 25"/>
</dbReference>